<reference evidence="3 4" key="1">
    <citation type="journal article" date="2009" name="Int. J. Syst. Evol. Microbiol.">
        <title>Paenibacillus contaminans sp. nov., isolated from a contaminated laboratory plate.</title>
        <authorList>
            <person name="Chou J.H."/>
            <person name="Lee J.H."/>
            <person name="Lin M.C."/>
            <person name="Chang P.S."/>
            <person name="Arun A.B."/>
            <person name="Young C.C."/>
            <person name="Chen W.M."/>
        </authorList>
    </citation>
    <scope>NUCLEOTIDE SEQUENCE [LARGE SCALE GENOMIC DNA]</scope>
    <source>
        <strain evidence="3 4">CKOBP-6</strain>
    </source>
</reference>
<dbReference type="Pfam" id="PF13039">
    <property type="entry name" value="DUF3900"/>
    <property type="match status" value="1"/>
</dbReference>
<accession>A0A329MRE4</accession>
<gene>
    <name evidence="3" type="ORF">DQG23_05255</name>
</gene>
<dbReference type="AlphaFoldDB" id="A0A329MRE4"/>
<dbReference type="EMBL" id="QMFB01000002">
    <property type="protein sequence ID" value="RAV22354.1"/>
    <property type="molecule type" value="Genomic_DNA"/>
</dbReference>
<feature type="region of interest" description="Disordered" evidence="1">
    <location>
        <begin position="357"/>
        <end position="376"/>
    </location>
</feature>
<organism evidence="3 4">
    <name type="scientific">Paenibacillus contaminans</name>
    <dbReference type="NCBI Taxonomy" id="450362"/>
    <lineage>
        <taxon>Bacteria</taxon>
        <taxon>Bacillati</taxon>
        <taxon>Bacillota</taxon>
        <taxon>Bacilli</taxon>
        <taxon>Bacillales</taxon>
        <taxon>Paenibacillaceae</taxon>
        <taxon>Paenibacillus</taxon>
    </lineage>
</organism>
<dbReference type="InterPro" id="IPR025012">
    <property type="entry name" value="DUF3898"/>
</dbReference>
<dbReference type="OrthoDB" id="2974172at2"/>
<protein>
    <recommendedName>
        <fullName evidence="2">DUF3898 domain-containing protein</fullName>
    </recommendedName>
</protein>
<evidence type="ECO:0000313" key="3">
    <source>
        <dbReference type="EMBL" id="RAV22354.1"/>
    </source>
</evidence>
<evidence type="ECO:0000313" key="4">
    <source>
        <dbReference type="Proteomes" id="UP000250369"/>
    </source>
</evidence>
<dbReference type="Pfam" id="PF13037">
    <property type="entry name" value="DUF3898"/>
    <property type="match status" value="1"/>
</dbReference>
<feature type="domain" description="DUF3898" evidence="2">
    <location>
        <begin position="262"/>
        <end position="351"/>
    </location>
</feature>
<sequence length="376" mass="43334">MDFSVQFLSFIVIQTEGQDAQSAKNYKHYQTLDRESYYESEIKEFLDGEFARICKRKVEKNPNTENAPTKIGRFIVEPGHELTSNPNYNLLQRLRIAESKEQFHTCSDDLVRAYMETSSVRGGAFVVASAKLNKYFDEPFVFVMKCDFEPKIASISDEHSLIKSVQMAINARNIKSIQYPHMPEEGTLEEWELKIHQASHAKYFEDFLKFIDYEKAIPVIVNEQVMTMVQEYMEDKWQGAQSEEREQEEQSLEFWAASEKRELQEKWTHDTVVEATQRIIEHKPDIEMAFKLDGVAIKGQMAQFGENVFIARLNGRYAAIVVGDSLQFDKGVSPIELLHPEDLEDVVSRIKKRDDQAAVNRYESGDGGGTDDSPPW</sequence>
<dbReference type="RefSeq" id="WP_113029760.1">
    <property type="nucleotide sequence ID" value="NZ_QMFB01000002.1"/>
</dbReference>
<name>A0A329MRE4_9BACL</name>
<comment type="caution">
    <text evidence="3">The sequence shown here is derived from an EMBL/GenBank/DDBJ whole genome shotgun (WGS) entry which is preliminary data.</text>
</comment>
<keyword evidence="4" id="KW-1185">Reference proteome</keyword>
<dbReference type="Proteomes" id="UP000250369">
    <property type="component" value="Unassembled WGS sequence"/>
</dbReference>
<dbReference type="InterPro" id="IPR025006">
    <property type="entry name" value="DUF3900"/>
</dbReference>
<proteinExistence type="predicted"/>
<evidence type="ECO:0000256" key="1">
    <source>
        <dbReference type="SAM" id="MobiDB-lite"/>
    </source>
</evidence>
<evidence type="ECO:0000259" key="2">
    <source>
        <dbReference type="Pfam" id="PF13037"/>
    </source>
</evidence>